<dbReference type="EMBL" id="NXIG01000002">
    <property type="protein sequence ID" value="RXI32517.1"/>
    <property type="molecule type" value="Genomic_DNA"/>
</dbReference>
<feature type="transmembrane region" description="Helical" evidence="8">
    <location>
        <begin position="128"/>
        <end position="149"/>
    </location>
</feature>
<keyword evidence="4 8" id="KW-0812">Transmembrane</keyword>
<keyword evidence="2" id="KW-1003">Cell membrane</keyword>
<evidence type="ECO:0000313" key="10">
    <source>
        <dbReference type="EMBL" id="AXX94160.1"/>
    </source>
</evidence>
<gene>
    <name evidence="10" type="ORF">AELL_0468</name>
    <name evidence="11" type="ORF">CP962_02615</name>
</gene>
<evidence type="ECO:0000313" key="13">
    <source>
        <dbReference type="Proteomes" id="UP000290588"/>
    </source>
</evidence>
<comment type="similarity">
    <text evidence="7">Belongs to the ThrE exporter (TC 2.A.79) family.</text>
</comment>
<proteinExistence type="inferred from homology"/>
<dbReference type="InterPro" id="IPR024528">
    <property type="entry name" value="ThrE_2"/>
</dbReference>
<evidence type="ECO:0000256" key="2">
    <source>
        <dbReference type="ARBA" id="ARBA00022475"/>
    </source>
</evidence>
<evidence type="ECO:0000256" key="4">
    <source>
        <dbReference type="ARBA" id="ARBA00022692"/>
    </source>
</evidence>
<feature type="transmembrane region" description="Helical" evidence="8">
    <location>
        <begin position="49"/>
        <end position="73"/>
    </location>
</feature>
<evidence type="ECO:0000256" key="8">
    <source>
        <dbReference type="SAM" id="Phobius"/>
    </source>
</evidence>
<dbReference type="Pfam" id="PF12821">
    <property type="entry name" value="ThrE_2"/>
    <property type="match status" value="1"/>
</dbReference>
<dbReference type="PANTHER" id="PTHR34390:SF1">
    <property type="entry name" value="SUCCINATE TRANSPORTER SUBUNIT YJJB-RELATED"/>
    <property type="match status" value="1"/>
</dbReference>
<feature type="domain" description="Threonine/Serine exporter ThrE" evidence="9">
    <location>
        <begin position="12"/>
        <end position="146"/>
    </location>
</feature>
<reference evidence="11 13" key="1">
    <citation type="submission" date="2017-09" db="EMBL/GenBank/DDBJ databases">
        <title>Genomics of the genus Arcobacter.</title>
        <authorList>
            <person name="Perez-Cataluna A."/>
            <person name="Figueras M.J."/>
            <person name="Salas-Masso N."/>
        </authorList>
    </citation>
    <scope>NUCLEOTIDE SEQUENCE [LARGE SCALE GENOMIC DNA]</scope>
    <source>
        <strain evidence="11 13">CECT 7837</strain>
    </source>
</reference>
<dbReference type="PANTHER" id="PTHR34390">
    <property type="entry name" value="UPF0442 PROTEIN YJJB-RELATED"/>
    <property type="match status" value="1"/>
</dbReference>
<evidence type="ECO:0000256" key="7">
    <source>
        <dbReference type="ARBA" id="ARBA00034125"/>
    </source>
</evidence>
<evidence type="ECO:0000256" key="6">
    <source>
        <dbReference type="ARBA" id="ARBA00023136"/>
    </source>
</evidence>
<reference evidence="10 12" key="2">
    <citation type="submission" date="2018-08" db="EMBL/GenBank/DDBJ databases">
        <title>Complete genome of the Arcobacter ellisii type strain LMG 26155.</title>
        <authorList>
            <person name="Miller W.G."/>
            <person name="Yee E."/>
            <person name="Bono J.L."/>
        </authorList>
    </citation>
    <scope>NUCLEOTIDE SEQUENCE [LARGE SCALE GENOMIC DNA]</scope>
    <source>
        <strain evidence="10 12">LMG 26155</strain>
    </source>
</reference>
<evidence type="ECO:0000259" key="9">
    <source>
        <dbReference type="Pfam" id="PF12821"/>
    </source>
</evidence>
<evidence type="ECO:0000256" key="1">
    <source>
        <dbReference type="ARBA" id="ARBA00004651"/>
    </source>
</evidence>
<keyword evidence="6 8" id="KW-0472">Membrane</keyword>
<evidence type="ECO:0000256" key="5">
    <source>
        <dbReference type="ARBA" id="ARBA00022989"/>
    </source>
</evidence>
<feature type="transmembrane region" description="Helical" evidence="8">
    <location>
        <begin position="12"/>
        <end position="29"/>
    </location>
</feature>
<evidence type="ECO:0000313" key="12">
    <source>
        <dbReference type="Proteomes" id="UP000262582"/>
    </source>
</evidence>
<accession>A0A347U5N2</accession>
<keyword evidence="3" id="KW-0997">Cell inner membrane</keyword>
<organism evidence="11 13">
    <name type="scientific">Arcobacter ellisii</name>
    <dbReference type="NCBI Taxonomy" id="913109"/>
    <lineage>
        <taxon>Bacteria</taxon>
        <taxon>Pseudomonadati</taxon>
        <taxon>Campylobacterota</taxon>
        <taxon>Epsilonproteobacteria</taxon>
        <taxon>Campylobacterales</taxon>
        <taxon>Arcobacteraceae</taxon>
        <taxon>Arcobacter</taxon>
    </lineage>
</organism>
<evidence type="ECO:0000256" key="3">
    <source>
        <dbReference type="ARBA" id="ARBA00022519"/>
    </source>
</evidence>
<dbReference type="InterPro" id="IPR050539">
    <property type="entry name" value="ThrE_Dicarb/AminoAcid_Exp"/>
</dbReference>
<dbReference type="OrthoDB" id="9810047at2"/>
<feature type="transmembrane region" description="Helical" evidence="8">
    <location>
        <begin position="85"/>
        <end position="108"/>
    </location>
</feature>
<dbReference type="GO" id="GO:0005886">
    <property type="term" value="C:plasma membrane"/>
    <property type="evidence" value="ECO:0007669"/>
    <property type="project" value="UniProtKB-SubCell"/>
</dbReference>
<dbReference type="GO" id="GO:0015744">
    <property type="term" value="P:succinate transport"/>
    <property type="evidence" value="ECO:0007669"/>
    <property type="project" value="TreeGrafter"/>
</dbReference>
<dbReference type="AlphaFoldDB" id="A0A347U5N2"/>
<keyword evidence="5 8" id="KW-1133">Transmembrane helix</keyword>
<sequence length="156" mass="17096">MTELIFKMLIESIFASIASVGFAMVFNVPKHTLIYCAFGGAITYIARTMFLHVGLGIEISTFLASTFIGIVALKWSRKYLIPRPVYTVASIIPMIPGTYAFAAMISLVDMNSHGVTPELINIFIQNGLKAVSILGAISFGLALPSLYFMRLNRPII</sequence>
<protein>
    <submittedName>
        <fullName evidence="10">Threonine/serine exporter, ThrE family (DUF3815 domain)</fullName>
    </submittedName>
</protein>
<keyword evidence="12" id="KW-1185">Reference proteome</keyword>
<name>A0A347U5N2_9BACT</name>
<dbReference type="RefSeq" id="WP_118916400.1">
    <property type="nucleotide sequence ID" value="NZ_CP032097.1"/>
</dbReference>
<comment type="subcellular location">
    <subcellularLocation>
        <location evidence="1">Cell membrane</location>
        <topology evidence="1">Multi-pass membrane protein</topology>
    </subcellularLocation>
</comment>
<evidence type="ECO:0000313" key="11">
    <source>
        <dbReference type="EMBL" id="RXI32517.1"/>
    </source>
</evidence>
<dbReference type="Proteomes" id="UP000290588">
    <property type="component" value="Unassembled WGS sequence"/>
</dbReference>
<dbReference type="Proteomes" id="UP000262582">
    <property type="component" value="Chromosome"/>
</dbReference>
<dbReference type="EMBL" id="CP032097">
    <property type="protein sequence ID" value="AXX94160.1"/>
    <property type="molecule type" value="Genomic_DNA"/>
</dbReference>
<dbReference type="KEGG" id="aell:AELL_0468"/>